<dbReference type="AlphaFoldDB" id="A0A3N6MG77"/>
<protein>
    <submittedName>
        <fullName evidence="3">Uncharacterized protein</fullName>
    </submittedName>
</protein>
<dbReference type="Proteomes" id="UP000282323">
    <property type="component" value="Unassembled WGS sequence"/>
</dbReference>
<comment type="caution">
    <text evidence="3">The sequence shown here is derived from an EMBL/GenBank/DDBJ whole genome shotgun (WGS) entry which is preliminary data.</text>
</comment>
<proteinExistence type="predicted"/>
<feature type="region of interest" description="Disordered" evidence="1">
    <location>
        <begin position="59"/>
        <end position="83"/>
    </location>
</feature>
<evidence type="ECO:0000256" key="1">
    <source>
        <dbReference type="SAM" id="MobiDB-lite"/>
    </source>
</evidence>
<keyword evidence="2" id="KW-0472">Membrane</keyword>
<keyword evidence="2" id="KW-1133">Transmembrane helix</keyword>
<evidence type="ECO:0000313" key="4">
    <source>
        <dbReference type="Proteomes" id="UP000282323"/>
    </source>
</evidence>
<keyword evidence="2" id="KW-0812">Transmembrane</keyword>
<evidence type="ECO:0000313" key="3">
    <source>
        <dbReference type="EMBL" id="RQG94621.1"/>
    </source>
</evidence>
<organism evidence="3 4">
    <name type="scientific">Natrarchaeobius chitinivorans</name>
    <dbReference type="NCBI Taxonomy" id="1679083"/>
    <lineage>
        <taxon>Archaea</taxon>
        <taxon>Methanobacteriati</taxon>
        <taxon>Methanobacteriota</taxon>
        <taxon>Stenosarchaea group</taxon>
        <taxon>Halobacteria</taxon>
        <taxon>Halobacteriales</taxon>
        <taxon>Natrialbaceae</taxon>
        <taxon>Natrarchaeobius</taxon>
    </lineage>
</organism>
<feature type="transmembrane region" description="Helical" evidence="2">
    <location>
        <begin position="12"/>
        <end position="30"/>
    </location>
</feature>
<sequence length="83" mass="8746">MNVRSHRYETVLGVQVLGTIIFGIGLLQGGLTPLTVFGAVIIFLSIVALALEAAIGEPVGAESSRDDEPSTNGVLARVKTIRR</sequence>
<reference evidence="3 4" key="1">
    <citation type="submission" date="2018-10" db="EMBL/GenBank/DDBJ databases">
        <title>Natrarchaeobius chitinivorans gen. nov., sp. nov., and Natrarchaeobius haloalkaliphilus sp. nov., alkaliphilic, chitin-utilizing haloarchaea from hypersaline alkaline lakes.</title>
        <authorList>
            <person name="Sorokin D.Y."/>
            <person name="Elcheninov A.G."/>
            <person name="Kostrikina N.A."/>
            <person name="Bale N.J."/>
            <person name="Sinninghe Damste J.S."/>
            <person name="Khijniak T.V."/>
            <person name="Kublanov I.V."/>
            <person name="Toshchakov S.V."/>
        </authorList>
    </citation>
    <scope>NUCLEOTIDE SEQUENCE [LARGE SCALE GENOMIC DNA]</scope>
    <source>
        <strain evidence="3 4">AArcht4T</strain>
    </source>
</reference>
<gene>
    <name evidence="3" type="ORF">EA473_11090</name>
</gene>
<keyword evidence="4" id="KW-1185">Reference proteome</keyword>
<dbReference type="RefSeq" id="WP_124195691.1">
    <property type="nucleotide sequence ID" value="NZ_REGA01000008.1"/>
</dbReference>
<accession>A0A3N6MG77</accession>
<dbReference type="EMBL" id="REGA01000008">
    <property type="protein sequence ID" value="RQG94621.1"/>
    <property type="molecule type" value="Genomic_DNA"/>
</dbReference>
<name>A0A3N6MG77_NATCH</name>
<feature type="transmembrane region" description="Helical" evidence="2">
    <location>
        <begin position="36"/>
        <end position="55"/>
    </location>
</feature>
<evidence type="ECO:0000256" key="2">
    <source>
        <dbReference type="SAM" id="Phobius"/>
    </source>
</evidence>